<dbReference type="OrthoDB" id="2754491at2759"/>
<comment type="caution">
    <text evidence="3">The sequence shown here is derived from an EMBL/GenBank/DDBJ whole genome shotgun (WGS) entry which is preliminary data.</text>
</comment>
<proteinExistence type="predicted"/>
<dbReference type="Proteomes" id="UP000230002">
    <property type="component" value="Unassembled WGS sequence"/>
</dbReference>
<sequence>MPRDDFAFLAAGRFIRFSDVSCFAVLRTCNSQYVPLLLVLLLDRTDLLLPDILALAIYECSLTFAEEVEYFWGAPRTGAAVVYYLNKYIFMFMYIAGVVGLALPAVSSLLLQRPMSWTLTRGNPNPRCAKGSRIGFVISLLPYPVSAAFSAMRMFALTGKSWALTMAVLVLSMVPVPINLIVYHFGIDAANIPLVGCIPIDRTPISLGKQATLADVLLRDGTMYFLGLLVLNALMLIFTLENVDIMYGMNSSDVVVFTQSMSAILLHRFLLNLQSANCRTLAVSSEGSEEDQGVTYASMEFGGAEVSRGSTLALEELHGSGKVP</sequence>
<dbReference type="Pfam" id="PF20151">
    <property type="entry name" value="DUF6533"/>
    <property type="match status" value="1"/>
</dbReference>
<dbReference type="InterPro" id="IPR045340">
    <property type="entry name" value="DUF6533"/>
</dbReference>
<dbReference type="EMBL" id="AYKW01000015">
    <property type="protein sequence ID" value="PIL30353.1"/>
    <property type="molecule type" value="Genomic_DNA"/>
</dbReference>
<evidence type="ECO:0000259" key="2">
    <source>
        <dbReference type="Pfam" id="PF20151"/>
    </source>
</evidence>
<protein>
    <recommendedName>
        <fullName evidence="2">DUF6533 domain-containing protein</fullName>
    </recommendedName>
</protein>
<keyword evidence="1" id="KW-0812">Transmembrane</keyword>
<keyword evidence="4" id="KW-1185">Reference proteome</keyword>
<reference evidence="3 4" key="1">
    <citation type="journal article" date="2015" name="Sci. Rep.">
        <title>Chromosome-level genome map provides insights into diverse defense mechanisms in the medicinal fungus Ganoderma sinense.</title>
        <authorList>
            <person name="Zhu Y."/>
            <person name="Xu J."/>
            <person name="Sun C."/>
            <person name="Zhou S."/>
            <person name="Xu H."/>
            <person name="Nelson D.R."/>
            <person name="Qian J."/>
            <person name="Song J."/>
            <person name="Luo H."/>
            <person name="Xiang L."/>
            <person name="Li Y."/>
            <person name="Xu Z."/>
            <person name="Ji A."/>
            <person name="Wang L."/>
            <person name="Lu S."/>
            <person name="Hayward A."/>
            <person name="Sun W."/>
            <person name="Li X."/>
            <person name="Schwartz D.C."/>
            <person name="Wang Y."/>
            <person name="Chen S."/>
        </authorList>
    </citation>
    <scope>NUCLEOTIDE SEQUENCE [LARGE SCALE GENOMIC DNA]</scope>
    <source>
        <strain evidence="3 4">ZZ0214-1</strain>
    </source>
</reference>
<dbReference type="STRING" id="1077348.A0A2G8S9B6"/>
<keyword evidence="1" id="KW-1133">Transmembrane helix</keyword>
<feature type="domain" description="DUF6533" evidence="2">
    <location>
        <begin position="53"/>
        <end position="91"/>
    </location>
</feature>
<organism evidence="3 4">
    <name type="scientific">Ganoderma sinense ZZ0214-1</name>
    <dbReference type="NCBI Taxonomy" id="1077348"/>
    <lineage>
        <taxon>Eukaryota</taxon>
        <taxon>Fungi</taxon>
        <taxon>Dikarya</taxon>
        <taxon>Basidiomycota</taxon>
        <taxon>Agaricomycotina</taxon>
        <taxon>Agaricomycetes</taxon>
        <taxon>Polyporales</taxon>
        <taxon>Polyporaceae</taxon>
        <taxon>Ganoderma</taxon>
    </lineage>
</organism>
<accession>A0A2G8S9B6</accession>
<evidence type="ECO:0000313" key="3">
    <source>
        <dbReference type="EMBL" id="PIL30353.1"/>
    </source>
</evidence>
<feature type="transmembrane region" description="Helical" evidence="1">
    <location>
        <begin position="162"/>
        <end position="185"/>
    </location>
</feature>
<evidence type="ECO:0000256" key="1">
    <source>
        <dbReference type="SAM" id="Phobius"/>
    </source>
</evidence>
<name>A0A2G8S9B6_9APHY</name>
<dbReference type="AlphaFoldDB" id="A0A2G8S9B6"/>
<keyword evidence="1" id="KW-0472">Membrane</keyword>
<feature type="transmembrane region" description="Helical" evidence="1">
    <location>
        <begin position="222"/>
        <end position="240"/>
    </location>
</feature>
<evidence type="ECO:0000313" key="4">
    <source>
        <dbReference type="Proteomes" id="UP000230002"/>
    </source>
</evidence>
<gene>
    <name evidence="3" type="ORF">GSI_07538</name>
</gene>
<feature type="transmembrane region" description="Helical" evidence="1">
    <location>
        <begin position="88"/>
        <end position="111"/>
    </location>
</feature>